<gene>
    <name evidence="1" type="ORF">ACOLOM_LOCUS10286</name>
</gene>
<proteinExistence type="predicted"/>
<sequence length="124" mass="14270">DGLVLFFAIIVEFIPDFGDSSRREGEEKVANEHTETRRPKERARWALARRHPFWNASTLPNIHIQCYKSKKSRRYNSANQYTSTGRFSGENECKMISTFIGQLEFGGCRVSQLDGAKLTMPLLR</sequence>
<evidence type="ECO:0000313" key="1">
    <source>
        <dbReference type="EMBL" id="CAG8701991.1"/>
    </source>
</evidence>
<comment type="caution">
    <text evidence="1">The sequence shown here is derived from an EMBL/GenBank/DDBJ whole genome shotgun (WGS) entry which is preliminary data.</text>
</comment>
<accession>A0ACA9PC85</accession>
<protein>
    <submittedName>
        <fullName evidence="1">5196_t:CDS:1</fullName>
    </submittedName>
</protein>
<keyword evidence="2" id="KW-1185">Reference proteome</keyword>
<organism evidence="1 2">
    <name type="scientific">Acaulospora colombiana</name>
    <dbReference type="NCBI Taxonomy" id="27376"/>
    <lineage>
        <taxon>Eukaryota</taxon>
        <taxon>Fungi</taxon>
        <taxon>Fungi incertae sedis</taxon>
        <taxon>Mucoromycota</taxon>
        <taxon>Glomeromycotina</taxon>
        <taxon>Glomeromycetes</taxon>
        <taxon>Diversisporales</taxon>
        <taxon>Acaulosporaceae</taxon>
        <taxon>Acaulospora</taxon>
    </lineage>
</organism>
<feature type="non-terminal residue" evidence="1">
    <location>
        <position position="1"/>
    </location>
</feature>
<reference evidence="1" key="1">
    <citation type="submission" date="2021-06" db="EMBL/GenBank/DDBJ databases">
        <authorList>
            <person name="Kallberg Y."/>
            <person name="Tangrot J."/>
            <person name="Rosling A."/>
        </authorList>
    </citation>
    <scope>NUCLEOTIDE SEQUENCE</scope>
    <source>
        <strain evidence="1">CL356</strain>
    </source>
</reference>
<evidence type="ECO:0000313" key="2">
    <source>
        <dbReference type="Proteomes" id="UP000789525"/>
    </source>
</evidence>
<dbReference type="Proteomes" id="UP000789525">
    <property type="component" value="Unassembled WGS sequence"/>
</dbReference>
<dbReference type="EMBL" id="CAJVPT010032610">
    <property type="protein sequence ID" value="CAG8701991.1"/>
    <property type="molecule type" value="Genomic_DNA"/>
</dbReference>
<name>A0ACA9PC85_9GLOM</name>